<reference evidence="2 3" key="1">
    <citation type="submission" date="2023-01" db="EMBL/GenBank/DDBJ databases">
        <title>Analysis of 21 Apiospora genomes using comparative genomics revels a genus with tremendous synthesis potential of carbohydrate active enzymes and secondary metabolites.</title>
        <authorList>
            <person name="Sorensen T."/>
        </authorList>
    </citation>
    <scope>NUCLEOTIDE SEQUENCE [LARGE SCALE GENOMIC DNA]</scope>
    <source>
        <strain evidence="2 3">CBS 114990</strain>
    </source>
</reference>
<dbReference type="PANTHER" id="PTHR13847:SF260">
    <property type="entry name" value="FAD DEPENDENT OXIDOREDUCTASE DOMAIN-CONTAINING PROTEIN"/>
    <property type="match status" value="1"/>
</dbReference>
<feature type="domain" description="FAD dependent oxidoreductase" evidence="1">
    <location>
        <begin position="64"/>
        <end position="442"/>
    </location>
</feature>
<dbReference type="SUPFAM" id="SSF51905">
    <property type="entry name" value="FAD/NAD(P)-binding domain"/>
    <property type="match status" value="1"/>
</dbReference>
<dbReference type="InterPro" id="IPR036188">
    <property type="entry name" value="FAD/NAD-bd_sf"/>
</dbReference>
<name>A0ABR1WZ34_9PEZI</name>
<accession>A0ABR1WZ34</accession>
<dbReference type="GeneID" id="92040774"/>
<dbReference type="RefSeq" id="XP_066671332.1">
    <property type="nucleotide sequence ID" value="XM_066807714.1"/>
</dbReference>
<keyword evidence="3" id="KW-1185">Reference proteome</keyword>
<proteinExistence type="predicted"/>
<dbReference type="PANTHER" id="PTHR13847">
    <property type="entry name" value="SARCOSINE DEHYDROGENASE-RELATED"/>
    <property type="match status" value="1"/>
</dbReference>
<dbReference type="Proteomes" id="UP001433268">
    <property type="component" value="Unassembled WGS sequence"/>
</dbReference>
<dbReference type="Gene3D" id="3.50.50.60">
    <property type="entry name" value="FAD/NAD(P)-binding domain"/>
    <property type="match status" value="1"/>
</dbReference>
<evidence type="ECO:0000313" key="2">
    <source>
        <dbReference type="EMBL" id="KAK8088438.1"/>
    </source>
</evidence>
<dbReference type="Gene3D" id="3.30.9.10">
    <property type="entry name" value="D-Amino Acid Oxidase, subunit A, domain 2"/>
    <property type="match status" value="1"/>
</dbReference>
<comment type="caution">
    <text evidence="2">The sequence shown here is derived from an EMBL/GenBank/DDBJ whole genome shotgun (WGS) entry which is preliminary data.</text>
</comment>
<dbReference type="InterPro" id="IPR006076">
    <property type="entry name" value="FAD-dep_OxRdtase"/>
</dbReference>
<evidence type="ECO:0000313" key="3">
    <source>
        <dbReference type="Proteomes" id="UP001433268"/>
    </source>
</evidence>
<gene>
    <name evidence="2" type="ORF">PG997_003399</name>
</gene>
<dbReference type="Pfam" id="PF01266">
    <property type="entry name" value="DAO"/>
    <property type="match status" value="1"/>
</dbReference>
<dbReference type="EMBL" id="JAQQWN010000004">
    <property type="protein sequence ID" value="KAK8088438.1"/>
    <property type="molecule type" value="Genomic_DNA"/>
</dbReference>
<organism evidence="2 3">
    <name type="scientific">Apiospora hydei</name>
    <dbReference type="NCBI Taxonomy" id="1337664"/>
    <lineage>
        <taxon>Eukaryota</taxon>
        <taxon>Fungi</taxon>
        <taxon>Dikarya</taxon>
        <taxon>Ascomycota</taxon>
        <taxon>Pezizomycotina</taxon>
        <taxon>Sordariomycetes</taxon>
        <taxon>Xylariomycetidae</taxon>
        <taxon>Amphisphaeriales</taxon>
        <taxon>Apiosporaceae</taxon>
        <taxon>Apiospora</taxon>
    </lineage>
</organism>
<evidence type="ECO:0000259" key="1">
    <source>
        <dbReference type="Pfam" id="PF01266"/>
    </source>
</evidence>
<sequence length="483" mass="52701">MSQAPDPSAFSANALLDAMDHDHPVPSPAQFPQTAEDARYYWIDNFPIELDTRFADAAPPAEADVAIIGSGITGAVAAYRLAQERPDLRVAVLEARGLSSGATGRSGGHIGRPEVFDYRALAATFGAADALRIRCLMLKSRDMLLECLDRLGAADRVDLRLDGTIVVFADDEERRKFRDDLAYAREQGYKAECCTLTPEDVLKYGASYLAKSGTIYPRKLVSVLFEAALERMPSSLSLHPHTPVTSVTKTMEGSSPRYVVTTDTGRTLKAKVVLHATNGYASHLVPSLRGKRGVVGCMAHMLGVQPPPSTQAAAAPQLNLGFGYADFWHWIQQRPQGGPFLYGLATAESMNKYDDCATLPDDHAVRQEMYQFLQKTFGTWFPGGNVGQYVKYDWTGIQGFTADGASIVGRPIKNSPGEFASVGHNGEGMTRCFACSSVVADMVLAYLRGDEDLSVPEWFPRAFLRDEVARPSEERREEGATTT</sequence>
<protein>
    <submittedName>
        <fullName evidence="2">FAD dependent oxidoreductase</fullName>
    </submittedName>
</protein>